<comment type="caution">
    <text evidence="2">The sequence shown here is derived from an EMBL/GenBank/DDBJ whole genome shotgun (WGS) entry which is preliminary data.</text>
</comment>
<organism evidence="2 3">
    <name type="scientific">Sporosarcina koreensis</name>
    <dbReference type="NCBI Taxonomy" id="334735"/>
    <lineage>
        <taxon>Bacteria</taxon>
        <taxon>Bacillati</taxon>
        <taxon>Bacillota</taxon>
        <taxon>Bacilli</taxon>
        <taxon>Bacillales</taxon>
        <taxon>Caryophanaceae</taxon>
        <taxon>Sporosarcina</taxon>
    </lineage>
</organism>
<dbReference type="SUPFAM" id="SSF48452">
    <property type="entry name" value="TPR-like"/>
    <property type="match status" value="1"/>
</dbReference>
<proteinExistence type="predicted"/>
<accession>A0ABW0TV93</accession>
<sequence>MVKLKKAVLLRNEGKLTESNEILAAMAKDDPKSAEINYQCAWSFDILGKEAEAVPYYEKALRLGLNDEDALGAIIGLGSTYRTLGRFKKSKTVFESGLARFPENNALKTFYAMTLYNVEEHVKAMEILLTCLVQTSNDPDILSYKRAIGFYADKLDKTW</sequence>
<keyword evidence="3" id="KW-1185">Reference proteome</keyword>
<reference evidence="3" key="1">
    <citation type="journal article" date="2019" name="Int. J. Syst. Evol. Microbiol.">
        <title>The Global Catalogue of Microorganisms (GCM) 10K type strain sequencing project: providing services to taxonomists for standard genome sequencing and annotation.</title>
        <authorList>
            <consortium name="The Broad Institute Genomics Platform"/>
            <consortium name="The Broad Institute Genome Sequencing Center for Infectious Disease"/>
            <person name="Wu L."/>
            <person name="Ma J."/>
        </authorList>
    </citation>
    <scope>NUCLEOTIDE SEQUENCE [LARGE SCALE GENOMIC DNA]</scope>
    <source>
        <strain evidence="3">KACC 11299</strain>
    </source>
</reference>
<dbReference type="InterPro" id="IPR011990">
    <property type="entry name" value="TPR-like_helical_dom_sf"/>
</dbReference>
<dbReference type="Pfam" id="PF12688">
    <property type="entry name" value="TPR_5"/>
    <property type="match status" value="1"/>
</dbReference>
<evidence type="ECO:0000313" key="2">
    <source>
        <dbReference type="EMBL" id="MFC5602266.1"/>
    </source>
</evidence>
<dbReference type="InterPro" id="IPR019734">
    <property type="entry name" value="TPR_rpt"/>
</dbReference>
<protein>
    <submittedName>
        <fullName evidence="2">Tetratricopeptide repeat protein</fullName>
    </submittedName>
</protein>
<dbReference type="Gene3D" id="1.25.40.10">
    <property type="entry name" value="Tetratricopeptide repeat domain"/>
    <property type="match status" value="1"/>
</dbReference>
<name>A0ABW0TV93_9BACL</name>
<dbReference type="Proteomes" id="UP001596071">
    <property type="component" value="Unassembled WGS sequence"/>
</dbReference>
<gene>
    <name evidence="2" type="ORF">ACFPTP_03270</name>
</gene>
<feature type="domain" description="Tetratrico peptide repeat group 5" evidence="1">
    <location>
        <begin position="36"/>
        <end position="155"/>
    </location>
</feature>
<evidence type="ECO:0000259" key="1">
    <source>
        <dbReference type="Pfam" id="PF12688"/>
    </source>
</evidence>
<dbReference type="EMBL" id="JBHSNP010000008">
    <property type="protein sequence ID" value="MFC5602266.1"/>
    <property type="molecule type" value="Genomic_DNA"/>
</dbReference>
<evidence type="ECO:0000313" key="3">
    <source>
        <dbReference type="Proteomes" id="UP001596071"/>
    </source>
</evidence>
<dbReference type="RefSeq" id="WP_381442176.1">
    <property type="nucleotide sequence ID" value="NZ_JBHSNP010000008.1"/>
</dbReference>
<dbReference type="InterPro" id="IPR041656">
    <property type="entry name" value="TPR_5"/>
</dbReference>
<dbReference type="SMART" id="SM00028">
    <property type="entry name" value="TPR"/>
    <property type="match status" value="2"/>
</dbReference>